<evidence type="ECO:0000313" key="2">
    <source>
        <dbReference type="EMBL" id="GIF60660.1"/>
    </source>
</evidence>
<keyword evidence="1" id="KW-0812">Transmembrane</keyword>
<gene>
    <name evidence="2" type="ORF">Air01nite_67550</name>
</gene>
<feature type="transmembrane region" description="Helical" evidence="1">
    <location>
        <begin position="34"/>
        <end position="54"/>
    </location>
</feature>
<dbReference type="Proteomes" id="UP000624325">
    <property type="component" value="Unassembled WGS sequence"/>
</dbReference>
<name>A0ABQ4CD20_9ACTN</name>
<accession>A0ABQ4CD20</accession>
<evidence type="ECO:0000256" key="1">
    <source>
        <dbReference type="SAM" id="Phobius"/>
    </source>
</evidence>
<organism evidence="2 3">
    <name type="scientific">Asanoa iriomotensis</name>
    <dbReference type="NCBI Taxonomy" id="234613"/>
    <lineage>
        <taxon>Bacteria</taxon>
        <taxon>Bacillati</taxon>
        <taxon>Actinomycetota</taxon>
        <taxon>Actinomycetes</taxon>
        <taxon>Micromonosporales</taxon>
        <taxon>Micromonosporaceae</taxon>
        <taxon>Asanoa</taxon>
    </lineage>
</organism>
<comment type="caution">
    <text evidence="2">The sequence shown here is derived from an EMBL/GenBank/DDBJ whole genome shotgun (WGS) entry which is preliminary data.</text>
</comment>
<keyword evidence="3" id="KW-1185">Reference proteome</keyword>
<proteinExistence type="predicted"/>
<sequence>MTRTGPAGRVVADGFAISAGGAVMGGRSTVGIRVAGLLLLALLGMTAGGVLGRLPAVADYSPVPVGPVVEWAVDASR</sequence>
<evidence type="ECO:0000313" key="3">
    <source>
        <dbReference type="Proteomes" id="UP000624325"/>
    </source>
</evidence>
<keyword evidence="1" id="KW-1133">Transmembrane helix</keyword>
<keyword evidence="1" id="KW-0472">Membrane</keyword>
<reference evidence="2 3" key="1">
    <citation type="submission" date="2021-01" db="EMBL/GenBank/DDBJ databases">
        <title>Whole genome shotgun sequence of Asanoa iriomotensis NBRC 100142.</title>
        <authorList>
            <person name="Komaki H."/>
            <person name="Tamura T."/>
        </authorList>
    </citation>
    <scope>NUCLEOTIDE SEQUENCE [LARGE SCALE GENOMIC DNA]</scope>
    <source>
        <strain evidence="2 3">NBRC 100142</strain>
    </source>
</reference>
<dbReference type="EMBL" id="BONC01000073">
    <property type="protein sequence ID" value="GIF60660.1"/>
    <property type="molecule type" value="Genomic_DNA"/>
</dbReference>
<protein>
    <submittedName>
        <fullName evidence="2">Uncharacterized protein</fullName>
    </submittedName>
</protein>